<dbReference type="EMBL" id="OC855514">
    <property type="protein sequence ID" value="CAD7622138.1"/>
    <property type="molecule type" value="Genomic_DNA"/>
</dbReference>
<gene>
    <name evidence="1" type="ORF">OSB1V03_LOCUS2606</name>
</gene>
<proteinExistence type="predicted"/>
<evidence type="ECO:0000313" key="2">
    <source>
        <dbReference type="Proteomes" id="UP000759131"/>
    </source>
</evidence>
<organism evidence="1">
    <name type="scientific">Medioppia subpectinata</name>
    <dbReference type="NCBI Taxonomy" id="1979941"/>
    <lineage>
        <taxon>Eukaryota</taxon>
        <taxon>Metazoa</taxon>
        <taxon>Ecdysozoa</taxon>
        <taxon>Arthropoda</taxon>
        <taxon>Chelicerata</taxon>
        <taxon>Arachnida</taxon>
        <taxon>Acari</taxon>
        <taxon>Acariformes</taxon>
        <taxon>Sarcoptiformes</taxon>
        <taxon>Oribatida</taxon>
        <taxon>Brachypylina</taxon>
        <taxon>Oppioidea</taxon>
        <taxon>Oppiidae</taxon>
        <taxon>Medioppia</taxon>
    </lineage>
</organism>
<keyword evidence="2" id="KW-1185">Reference proteome</keyword>
<reference evidence="1" key="1">
    <citation type="submission" date="2020-11" db="EMBL/GenBank/DDBJ databases">
        <authorList>
            <person name="Tran Van P."/>
        </authorList>
    </citation>
    <scope>NUCLEOTIDE SEQUENCE</scope>
</reference>
<dbReference type="EMBL" id="CAJPIZ010000939">
    <property type="protein sequence ID" value="CAG2102568.1"/>
    <property type="molecule type" value="Genomic_DNA"/>
</dbReference>
<protein>
    <submittedName>
        <fullName evidence="1">Uncharacterized protein</fullName>
    </submittedName>
</protein>
<name>A0A7R9PVF0_9ACAR</name>
<dbReference type="AlphaFoldDB" id="A0A7R9PVF0"/>
<accession>A0A7R9PVF0</accession>
<evidence type="ECO:0000313" key="1">
    <source>
        <dbReference type="EMBL" id="CAD7622138.1"/>
    </source>
</evidence>
<dbReference type="Proteomes" id="UP000759131">
    <property type="component" value="Unassembled WGS sequence"/>
</dbReference>
<sequence>MVTPVFNITFEGCIHYKVNKNLRQTDCTTDNITDTKCDHVLSKCNSLTNNEPDLFVTPHNQISLNQLETENNVNTSDISSVTPYLTARYETITTSLKTQYKQKMNELFADHGKFYEHDHLDTLNDTIIYSLVNDLTETDVGSNVVPIEPYKQSLYAYVRDKYRGYSEINRLLWITTILNNLDKQYEHELNAWIESVATDADDEHRYVDESLLIRTRIVSENSLIYSERLDLQALNARFDVTHDRIRRALADSKYGRYRAIDTIVERAEKLYQREMDRDPEYWPGIRPDRLDEINDELMMDAVTRFSTDHSHMSLDTYTKFVQNKLRLAYNTIMSAPTGPAVDLHYIWRKDQSS</sequence>